<keyword evidence="4" id="KW-1185">Reference proteome</keyword>
<name>A0ABQ5G383_9ASTR</name>
<dbReference type="EMBL" id="BQNB010018045">
    <property type="protein sequence ID" value="GJT70081.1"/>
    <property type="molecule type" value="Genomic_DNA"/>
</dbReference>
<protein>
    <recommendedName>
        <fullName evidence="2">Retrovirus-related Pol polyprotein from transposon TNT 1-94-like beta-barrel domain-containing protein</fullName>
    </recommendedName>
</protein>
<feature type="region of interest" description="Disordered" evidence="1">
    <location>
        <begin position="184"/>
        <end position="241"/>
    </location>
</feature>
<feature type="compositionally biased region" description="Basic and acidic residues" evidence="1">
    <location>
        <begin position="203"/>
        <end position="215"/>
    </location>
</feature>
<evidence type="ECO:0000259" key="2">
    <source>
        <dbReference type="Pfam" id="PF22936"/>
    </source>
</evidence>
<feature type="compositionally biased region" description="Basic residues" evidence="1">
    <location>
        <begin position="216"/>
        <end position="229"/>
    </location>
</feature>
<evidence type="ECO:0000313" key="3">
    <source>
        <dbReference type="EMBL" id="GJT70081.1"/>
    </source>
</evidence>
<dbReference type="InterPro" id="IPR054722">
    <property type="entry name" value="PolX-like_BBD"/>
</dbReference>
<dbReference type="Pfam" id="PF14223">
    <property type="entry name" value="Retrotran_gag_2"/>
    <property type="match status" value="1"/>
</dbReference>
<evidence type="ECO:0000313" key="4">
    <source>
        <dbReference type="Proteomes" id="UP001151760"/>
    </source>
</evidence>
<feature type="compositionally biased region" description="Basic and acidic residues" evidence="1">
    <location>
        <begin position="230"/>
        <end position="241"/>
    </location>
</feature>
<gene>
    <name evidence="3" type="ORF">Tco_1029367</name>
</gene>
<proteinExistence type="predicted"/>
<organism evidence="3 4">
    <name type="scientific">Tanacetum coccineum</name>
    <dbReference type="NCBI Taxonomy" id="301880"/>
    <lineage>
        <taxon>Eukaryota</taxon>
        <taxon>Viridiplantae</taxon>
        <taxon>Streptophyta</taxon>
        <taxon>Embryophyta</taxon>
        <taxon>Tracheophyta</taxon>
        <taxon>Spermatophyta</taxon>
        <taxon>Magnoliopsida</taxon>
        <taxon>eudicotyledons</taxon>
        <taxon>Gunneridae</taxon>
        <taxon>Pentapetalae</taxon>
        <taxon>asterids</taxon>
        <taxon>campanulids</taxon>
        <taxon>Asterales</taxon>
        <taxon>Asteraceae</taxon>
        <taxon>Asteroideae</taxon>
        <taxon>Anthemideae</taxon>
        <taxon>Anthemidinae</taxon>
        <taxon>Tanacetum</taxon>
    </lineage>
</organism>
<accession>A0ABQ5G383</accession>
<feature type="compositionally biased region" description="Basic and acidic residues" evidence="1">
    <location>
        <begin position="184"/>
        <end position="196"/>
    </location>
</feature>
<dbReference type="Pfam" id="PF22936">
    <property type="entry name" value="Pol_BBD"/>
    <property type="match status" value="1"/>
</dbReference>
<comment type="caution">
    <text evidence="3">The sequence shown here is derived from an EMBL/GenBank/DDBJ whole genome shotgun (WGS) entry which is preliminary data.</text>
</comment>
<reference evidence="3" key="1">
    <citation type="journal article" date="2022" name="Int. J. Mol. Sci.">
        <title>Draft Genome of Tanacetum Coccineum: Genomic Comparison of Closely Related Tanacetum-Family Plants.</title>
        <authorList>
            <person name="Yamashiro T."/>
            <person name="Shiraishi A."/>
            <person name="Nakayama K."/>
            <person name="Satake H."/>
        </authorList>
    </citation>
    <scope>NUCLEOTIDE SEQUENCE</scope>
</reference>
<reference evidence="3" key="2">
    <citation type="submission" date="2022-01" db="EMBL/GenBank/DDBJ databases">
        <authorList>
            <person name="Yamashiro T."/>
            <person name="Shiraishi A."/>
            <person name="Satake H."/>
            <person name="Nakayama K."/>
        </authorList>
    </citation>
    <scope>NUCLEOTIDE SEQUENCE</scope>
</reference>
<sequence length="480" mass="54015">MSSSITRFNIEKFDGKNDFGLWQIKMPALMVQQGCDAALERLPADIEAVQKAALMKKAYSTLILCLGDRVLREVTKETTAAGIWKKLTSLYMTKSLANRLYPKKKLYTYYMSPSTKLGDHIDEFNKWVLDLANIDIEIEDEDQALMLLTSLPSSYENFVETLLYGRESLTMEDVLATLNSKELKKRTEGTKEETSDRLYVSGRSDHLVRGSSEKRLSKKKSSGFVKKGKRDQDSDSSDDKGNTYFGEALMVVGNDEMTELVMDSGGSYHMTHRRDFLYEFKVVDGGSVPLGDNRTCTIKGTGKVKIQLHDGSSFLLKDVRIKVVKGCRVMMTGIRKRNSVYTLEAKVMTFGVQKHGGVHGVHDEKRVWFEVELYGAQRDREAEVFQVSNDDTAVAQRRLKDKQLEEKENTDCLIKEQEKMHLGIKIVTTGRYVVPSGRVKVSAGRYVVLTGKDNVIVSAGRLKVIPAGRTILVLVVLCLL</sequence>
<feature type="domain" description="Retrovirus-related Pol polyprotein from transposon TNT 1-94-like beta-barrel" evidence="2">
    <location>
        <begin position="261"/>
        <end position="320"/>
    </location>
</feature>
<dbReference type="Proteomes" id="UP001151760">
    <property type="component" value="Unassembled WGS sequence"/>
</dbReference>
<evidence type="ECO:0000256" key="1">
    <source>
        <dbReference type="SAM" id="MobiDB-lite"/>
    </source>
</evidence>